<organism evidence="1 2">
    <name type="scientific">[Clostridium] polysaccharolyticum</name>
    <dbReference type="NCBI Taxonomy" id="29364"/>
    <lineage>
        <taxon>Bacteria</taxon>
        <taxon>Bacillati</taxon>
        <taxon>Bacillota</taxon>
        <taxon>Clostridia</taxon>
        <taxon>Lachnospirales</taxon>
        <taxon>Lachnospiraceae</taxon>
    </lineage>
</organism>
<protein>
    <submittedName>
        <fullName evidence="1">Uncharacterized protein</fullName>
    </submittedName>
</protein>
<dbReference type="RefSeq" id="WP_092475592.1">
    <property type="nucleotide sequence ID" value="NZ_FOHN01000002.1"/>
</dbReference>
<dbReference type="STRING" id="29364.SAMN04487772_102125"/>
<accession>A0A1H9YNM3</accession>
<proteinExistence type="predicted"/>
<sequence length="183" mass="20146">MAIMNGSTEYLLNIIRAAIPYVTSRTRSNMEVAIKTGELAESFQGRGNSPELEACDLGEETVDVEGLLLSVQNVCVGREREMVNTALNFYKTRSLYQAYQAFRRNTLQPELQAASVGNEQGHSNNPNNTMFDFLMSQLTPEQKSTFDTMNMLINNGNFSDPSNLSNLAKMMGAGSNNGNGNVK</sequence>
<reference evidence="1 2" key="1">
    <citation type="submission" date="2016-10" db="EMBL/GenBank/DDBJ databases">
        <authorList>
            <person name="de Groot N.N."/>
        </authorList>
    </citation>
    <scope>NUCLEOTIDE SEQUENCE [LARGE SCALE GENOMIC DNA]</scope>
    <source>
        <strain evidence="1 2">DSM 1801</strain>
    </source>
</reference>
<evidence type="ECO:0000313" key="1">
    <source>
        <dbReference type="EMBL" id="SES70723.1"/>
    </source>
</evidence>
<keyword evidence="2" id="KW-1185">Reference proteome</keyword>
<dbReference type="AlphaFoldDB" id="A0A1H9YNM3"/>
<gene>
    <name evidence="1" type="ORF">SAMN04487772_102125</name>
</gene>
<dbReference type="Proteomes" id="UP000199800">
    <property type="component" value="Unassembled WGS sequence"/>
</dbReference>
<dbReference type="EMBL" id="FOHN01000002">
    <property type="protein sequence ID" value="SES70723.1"/>
    <property type="molecule type" value="Genomic_DNA"/>
</dbReference>
<name>A0A1H9YNM3_9FIRM</name>
<evidence type="ECO:0000313" key="2">
    <source>
        <dbReference type="Proteomes" id="UP000199800"/>
    </source>
</evidence>
<dbReference type="OrthoDB" id="2052695at2"/>